<accession>A0A8B9M0L3</accession>
<dbReference type="SUPFAM" id="SSF74784">
    <property type="entry name" value="Translin"/>
    <property type="match status" value="1"/>
</dbReference>
<proteinExistence type="predicted"/>
<dbReference type="Gene3D" id="1.20.58.190">
    <property type="entry name" value="Translin, domain 1"/>
    <property type="match status" value="1"/>
</dbReference>
<organism evidence="1 2">
    <name type="scientific">Accipiter nisus</name>
    <name type="common">Eurasian sparrowhawk</name>
    <dbReference type="NCBI Taxonomy" id="211598"/>
    <lineage>
        <taxon>Eukaryota</taxon>
        <taxon>Metazoa</taxon>
        <taxon>Chordata</taxon>
        <taxon>Craniata</taxon>
        <taxon>Vertebrata</taxon>
        <taxon>Euteleostomi</taxon>
        <taxon>Archelosauria</taxon>
        <taxon>Archosauria</taxon>
        <taxon>Dinosauria</taxon>
        <taxon>Saurischia</taxon>
        <taxon>Theropoda</taxon>
        <taxon>Coelurosauria</taxon>
        <taxon>Aves</taxon>
        <taxon>Neognathae</taxon>
        <taxon>Neoaves</taxon>
        <taxon>Telluraves</taxon>
        <taxon>Accipitrimorphae</taxon>
        <taxon>Accipitriformes</taxon>
        <taxon>Accipitridae</taxon>
        <taxon>Accipitrinae</taxon>
        <taxon>Accipiter</taxon>
    </lineage>
</organism>
<evidence type="ECO:0000313" key="1">
    <source>
        <dbReference type="Ensembl" id="ENSANIP00000000226.1"/>
    </source>
</evidence>
<reference evidence="1" key="2">
    <citation type="submission" date="2025-09" db="UniProtKB">
        <authorList>
            <consortium name="Ensembl"/>
        </authorList>
    </citation>
    <scope>IDENTIFICATION</scope>
</reference>
<dbReference type="GO" id="GO:0043565">
    <property type="term" value="F:sequence-specific DNA binding"/>
    <property type="evidence" value="ECO:0007669"/>
    <property type="project" value="InterPro"/>
</dbReference>
<keyword evidence="2" id="KW-1185">Reference proteome</keyword>
<reference evidence="1" key="1">
    <citation type="submission" date="2025-08" db="UniProtKB">
        <authorList>
            <consortium name="Ensembl"/>
        </authorList>
    </citation>
    <scope>IDENTIFICATION</scope>
</reference>
<evidence type="ECO:0000313" key="2">
    <source>
        <dbReference type="Proteomes" id="UP000694541"/>
    </source>
</evidence>
<dbReference type="Proteomes" id="UP000694541">
    <property type="component" value="Unplaced"/>
</dbReference>
<dbReference type="InterPro" id="IPR016068">
    <property type="entry name" value="Translin_N"/>
</dbReference>
<name>A0A8B9M0L3_9AVES</name>
<protein>
    <submittedName>
        <fullName evidence="1">Uncharacterized protein</fullName>
    </submittedName>
</protein>
<sequence length="64" mass="7060">MSVSDMFIALQGVLTADQDIREEIRKVVQALEQTAREILTLLQGVHQGAGFQDSESRTAACARR</sequence>
<dbReference type="Ensembl" id="ENSANIT00000000232.1">
    <property type="protein sequence ID" value="ENSANIP00000000226.1"/>
    <property type="gene ID" value="ENSANIG00000000173.1"/>
</dbReference>
<dbReference type="InterPro" id="IPR036081">
    <property type="entry name" value="Translin_sf"/>
</dbReference>
<dbReference type="AlphaFoldDB" id="A0A8B9M0L3"/>